<evidence type="ECO:0000313" key="1">
    <source>
        <dbReference type="EMBL" id="KRZ47776.1"/>
    </source>
</evidence>
<keyword evidence="2" id="KW-1185">Reference proteome</keyword>
<dbReference type="PROSITE" id="PS51257">
    <property type="entry name" value="PROKAR_LIPOPROTEIN"/>
    <property type="match status" value="1"/>
</dbReference>
<dbReference type="EMBL" id="JYDW01000574">
    <property type="protein sequence ID" value="KRZ47776.1"/>
    <property type="molecule type" value="Genomic_DNA"/>
</dbReference>
<accession>A0A0V1KKM7</accession>
<name>A0A0V1KKM7_9BILA</name>
<dbReference type="AlphaFoldDB" id="A0A0V1KKM7"/>
<dbReference type="OrthoDB" id="5930164at2759"/>
<organism evidence="1 2">
    <name type="scientific">Trichinella nativa</name>
    <dbReference type="NCBI Taxonomy" id="6335"/>
    <lineage>
        <taxon>Eukaryota</taxon>
        <taxon>Metazoa</taxon>
        <taxon>Ecdysozoa</taxon>
        <taxon>Nematoda</taxon>
        <taxon>Enoplea</taxon>
        <taxon>Dorylaimia</taxon>
        <taxon>Trichinellida</taxon>
        <taxon>Trichinellidae</taxon>
        <taxon>Trichinella</taxon>
    </lineage>
</organism>
<protein>
    <submittedName>
        <fullName evidence="1">Uncharacterized protein</fullName>
    </submittedName>
</protein>
<dbReference type="Proteomes" id="UP000054721">
    <property type="component" value="Unassembled WGS sequence"/>
</dbReference>
<comment type="caution">
    <text evidence="1">The sequence shown here is derived from an EMBL/GenBank/DDBJ whole genome shotgun (WGS) entry which is preliminary data.</text>
</comment>
<evidence type="ECO:0000313" key="2">
    <source>
        <dbReference type="Proteomes" id="UP000054721"/>
    </source>
</evidence>
<proteinExistence type="predicted"/>
<reference evidence="1 2" key="1">
    <citation type="submission" date="2015-05" db="EMBL/GenBank/DDBJ databases">
        <title>Evolution of Trichinella species and genotypes.</title>
        <authorList>
            <person name="Korhonen P.K."/>
            <person name="Edoardo P."/>
            <person name="Giuseppe L.R."/>
            <person name="Gasser R.B."/>
        </authorList>
    </citation>
    <scope>NUCLEOTIDE SEQUENCE [LARGE SCALE GENOMIC DNA]</scope>
    <source>
        <strain evidence="1">ISS10</strain>
    </source>
</reference>
<gene>
    <name evidence="1" type="ORF">T02_15722</name>
</gene>
<sequence>MRYLLNLPSLVQYFVVLGNCPSVTLSITSCSAERRFTAVKCVKNYFRSIMTEERLNGIAIMPSFWKNRCKIGKPWKGSAFVATTGKLYLFIRLTFLLSCHGNVKLGRKSSDVPYYFTTVLFGKRWRCVTKVQVQDVTYIQSSISNLRKPVFNATCAVSVFYANWAV</sequence>